<evidence type="ECO:0000259" key="2">
    <source>
        <dbReference type="Pfam" id="PF01926"/>
    </source>
</evidence>
<feature type="region of interest" description="Disordered" evidence="1">
    <location>
        <begin position="32"/>
        <end position="62"/>
    </location>
</feature>
<dbReference type="SUPFAM" id="SSF52540">
    <property type="entry name" value="P-loop containing nucleoside triphosphate hydrolases"/>
    <property type="match status" value="1"/>
</dbReference>
<keyword evidence="4" id="KW-1185">Reference proteome</keyword>
<accession>A0A9P7HXR1</accession>
<dbReference type="OrthoDB" id="8954335at2759"/>
<name>A0A9P7HXR1_9HYPO</name>
<feature type="compositionally biased region" description="Polar residues" evidence="1">
    <location>
        <begin position="32"/>
        <end position="47"/>
    </location>
</feature>
<gene>
    <name evidence="3" type="ORF">H9Q72_003600</name>
</gene>
<reference evidence="3" key="2">
    <citation type="submission" date="2020-10" db="EMBL/GenBank/DDBJ databases">
        <authorList>
            <person name="Peck L.D."/>
            <person name="Nowell R.W."/>
            <person name="Flood J."/>
            <person name="Ryan M.J."/>
            <person name="Barraclough T.G."/>
        </authorList>
    </citation>
    <scope>NUCLEOTIDE SEQUENCE</scope>
    <source>
        <strain evidence="3">IMI 127659i</strain>
    </source>
</reference>
<dbReference type="InterPro" id="IPR027417">
    <property type="entry name" value="P-loop_NTPase"/>
</dbReference>
<dbReference type="Proteomes" id="UP000750502">
    <property type="component" value="Unassembled WGS sequence"/>
</dbReference>
<dbReference type="CDD" id="cd00882">
    <property type="entry name" value="Ras_like_GTPase"/>
    <property type="match status" value="1"/>
</dbReference>
<dbReference type="EMBL" id="JADFTT010000087">
    <property type="protein sequence ID" value="KAG5769047.1"/>
    <property type="molecule type" value="Genomic_DNA"/>
</dbReference>
<protein>
    <recommendedName>
        <fullName evidence="2">G domain-containing protein</fullName>
    </recommendedName>
</protein>
<evidence type="ECO:0000256" key="1">
    <source>
        <dbReference type="SAM" id="MobiDB-lite"/>
    </source>
</evidence>
<evidence type="ECO:0000313" key="4">
    <source>
        <dbReference type="Proteomes" id="UP000750502"/>
    </source>
</evidence>
<feature type="domain" description="G" evidence="2">
    <location>
        <begin position="101"/>
        <end position="208"/>
    </location>
</feature>
<dbReference type="Pfam" id="PF01926">
    <property type="entry name" value="MMR_HSR1"/>
    <property type="match status" value="1"/>
</dbReference>
<proteinExistence type="predicted"/>
<organism evidence="3 4">
    <name type="scientific">Fusarium xylarioides</name>
    <dbReference type="NCBI Taxonomy" id="221167"/>
    <lineage>
        <taxon>Eukaryota</taxon>
        <taxon>Fungi</taxon>
        <taxon>Dikarya</taxon>
        <taxon>Ascomycota</taxon>
        <taxon>Pezizomycotina</taxon>
        <taxon>Sordariomycetes</taxon>
        <taxon>Hypocreomycetidae</taxon>
        <taxon>Hypocreales</taxon>
        <taxon>Nectriaceae</taxon>
        <taxon>Fusarium</taxon>
        <taxon>Fusarium fujikuroi species complex</taxon>
    </lineage>
</organism>
<sequence length="446" mass="50165">MAIIEMPVTTQETIAHPTGSVSDERGLVRCSKTSPSDVEDQCSTQENGMGDAGYASSEDDTRDSVYQNLDETSPRWTWGFKKLSSLLSETPAEDLRGTKLIFVVGKAGTGKTSILSELTDHSELQPCTTLQTGTKSYRIIPGIIDDEQYLFIDTAGFGDPNRDDIETFKDSVSSLIAFGSFVEVVGVLFVIGRPGTRLDQQDAKTLRWLQCFCGPDFFRNITIVTSFWDSYNAGSFKQTFNRMKSLYEDTIFQKVSNPSTSERRYHGAHIYHHGVTGGKLTLDSFPGLDYVDKRHERREELRNLIRRRYAERRYKPTKLQFMREVEKKVPFLETEAAKALRAPAVGVTVNIVDGRCATEAVPIAQETPPLLYEDMPNVKEASWRETVLGWWGTVNQVAEFFRDARQRQARARTSTTGTFNIIGVIHRWWNGRSTAEASQGGSSMRS</sequence>
<dbReference type="InterPro" id="IPR006073">
    <property type="entry name" value="GTP-bd"/>
</dbReference>
<comment type="caution">
    <text evidence="3">The sequence shown here is derived from an EMBL/GenBank/DDBJ whole genome shotgun (WGS) entry which is preliminary data.</text>
</comment>
<dbReference type="AlphaFoldDB" id="A0A9P7HXR1"/>
<dbReference type="GO" id="GO:0005525">
    <property type="term" value="F:GTP binding"/>
    <property type="evidence" value="ECO:0007669"/>
    <property type="project" value="InterPro"/>
</dbReference>
<dbReference type="Gene3D" id="3.40.50.300">
    <property type="entry name" value="P-loop containing nucleotide triphosphate hydrolases"/>
    <property type="match status" value="1"/>
</dbReference>
<reference evidence="3" key="1">
    <citation type="journal article" date="2020" name="bioRxiv">
        <title>Historical genomics reveals the evolutionary mechanisms behind multiple outbreaks of the host-specific coffee wilt pathogen Fusarium xylarioides.</title>
        <authorList>
            <person name="Peck D."/>
            <person name="Nowell R.W."/>
            <person name="Flood J."/>
            <person name="Ryan M.J."/>
            <person name="Barraclough T.G."/>
        </authorList>
    </citation>
    <scope>NUCLEOTIDE SEQUENCE</scope>
    <source>
        <strain evidence="3">IMI 127659i</strain>
    </source>
</reference>
<evidence type="ECO:0000313" key="3">
    <source>
        <dbReference type="EMBL" id="KAG5769047.1"/>
    </source>
</evidence>